<dbReference type="SUPFAM" id="SSF56487">
    <property type="entry name" value="SRCR-like"/>
    <property type="match status" value="1"/>
</dbReference>
<feature type="domain" description="SRCR" evidence="3">
    <location>
        <begin position="9"/>
        <end position="112"/>
    </location>
</feature>
<evidence type="ECO:0000313" key="4">
    <source>
        <dbReference type="EMBL" id="WAQ99147.1"/>
    </source>
</evidence>
<dbReference type="PANTHER" id="PTHR48071">
    <property type="entry name" value="SRCR DOMAIN-CONTAINING PROTEIN"/>
    <property type="match status" value="1"/>
</dbReference>
<dbReference type="Gene3D" id="3.10.250.10">
    <property type="entry name" value="SRCR-like domain"/>
    <property type="match status" value="1"/>
</dbReference>
<dbReference type="PANTHER" id="PTHR48071:SF18">
    <property type="entry name" value="DELETED IN MALIGNANT BRAIN TUMORS 1 PROTEIN-RELATED"/>
    <property type="match status" value="1"/>
</dbReference>
<accession>A0ABY7DN76</accession>
<evidence type="ECO:0000256" key="1">
    <source>
        <dbReference type="ARBA" id="ARBA00023157"/>
    </source>
</evidence>
<name>A0ABY7DN76_MYAAR</name>
<dbReference type="PRINTS" id="PR00258">
    <property type="entry name" value="SPERACTRCPTR"/>
</dbReference>
<proteinExistence type="predicted"/>
<dbReference type="Pfam" id="PF00530">
    <property type="entry name" value="SRCR"/>
    <property type="match status" value="1"/>
</dbReference>
<reference evidence="4" key="1">
    <citation type="submission" date="2022-11" db="EMBL/GenBank/DDBJ databases">
        <title>Centuries of genome instability and evolution in soft-shell clam transmissible cancer (bioRxiv).</title>
        <authorList>
            <person name="Hart S.F.M."/>
            <person name="Yonemitsu M.A."/>
            <person name="Giersch R.M."/>
            <person name="Beal B.F."/>
            <person name="Arriagada G."/>
            <person name="Davis B.W."/>
            <person name="Ostrander E.A."/>
            <person name="Goff S.P."/>
            <person name="Metzger M.J."/>
        </authorList>
    </citation>
    <scope>NUCLEOTIDE SEQUENCE</scope>
    <source>
        <strain evidence="4">MELC-2E11</strain>
        <tissue evidence="4">Siphon/mantle</tissue>
    </source>
</reference>
<organism evidence="4 5">
    <name type="scientific">Mya arenaria</name>
    <name type="common">Soft-shell clam</name>
    <dbReference type="NCBI Taxonomy" id="6604"/>
    <lineage>
        <taxon>Eukaryota</taxon>
        <taxon>Metazoa</taxon>
        <taxon>Spiralia</taxon>
        <taxon>Lophotrochozoa</taxon>
        <taxon>Mollusca</taxon>
        <taxon>Bivalvia</taxon>
        <taxon>Autobranchia</taxon>
        <taxon>Heteroconchia</taxon>
        <taxon>Euheterodonta</taxon>
        <taxon>Imparidentia</taxon>
        <taxon>Neoheterodontei</taxon>
        <taxon>Myida</taxon>
        <taxon>Myoidea</taxon>
        <taxon>Myidae</taxon>
        <taxon>Mya</taxon>
    </lineage>
</organism>
<comment type="caution">
    <text evidence="2">Lacks conserved residue(s) required for the propagation of feature annotation.</text>
</comment>
<dbReference type="PROSITE" id="PS00420">
    <property type="entry name" value="SRCR_1"/>
    <property type="match status" value="1"/>
</dbReference>
<dbReference type="SMART" id="SM00202">
    <property type="entry name" value="SR"/>
    <property type="match status" value="1"/>
</dbReference>
<gene>
    <name evidence="4" type="ORF">MAR_023520</name>
</gene>
<evidence type="ECO:0000313" key="5">
    <source>
        <dbReference type="Proteomes" id="UP001164746"/>
    </source>
</evidence>
<keyword evidence="1 2" id="KW-1015">Disulfide bond</keyword>
<feature type="disulfide bond" evidence="2">
    <location>
        <begin position="81"/>
        <end position="91"/>
    </location>
</feature>
<evidence type="ECO:0000256" key="2">
    <source>
        <dbReference type="PROSITE-ProRule" id="PRU00196"/>
    </source>
</evidence>
<protein>
    <submittedName>
        <fullName evidence="4">MSRE-like protein</fullName>
    </submittedName>
</protein>
<evidence type="ECO:0000259" key="3">
    <source>
        <dbReference type="PROSITE" id="PS50287"/>
    </source>
</evidence>
<sequence>MALSPPDTIRLVNGHSPYSGRVEVYHNGQWGTVCDDDFDHRDVKVICRMLGYYQGEQYGRPYQHASIGSGSGMIWLDNLECSGYESGVQFCSHNSWGDNDCGHGEDAGVDCHGNACIVYLFAKSKSSNSSYIYMN</sequence>
<keyword evidence="5" id="KW-1185">Reference proteome</keyword>
<dbReference type="Proteomes" id="UP001164746">
    <property type="component" value="Chromosome 3"/>
</dbReference>
<dbReference type="InterPro" id="IPR036772">
    <property type="entry name" value="SRCR-like_dom_sf"/>
</dbReference>
<dbReference type="PROSITE" id="PS50287">
    <property type="entry name" value="SRCR_2"/>
    <property type="match status" value="1"/>
</dbReference>
<dbReference type="InterPro" id="IPR001190">
    <property type="entry name" value="SRCR"/>
</dbReference>
<dbReference type="EMBL" id="CP111014">
    <property type="protein sequence ID" value="WAQ99147.1"/>
    <property type="molecule type" value="Genomic_DNA"/>
</dbReference>